<evidence type="ECO:0000256" key="3">
    <source>
        <dbReference type="ARBA" id="ARBA00022741"/>
    </source>
</evidence>
<dbReference type="Pfam" id="PF16360">
    <property type="entry name" value="GTP-bdg_M"/>
    <property type="match status" value="1"/>
</dbReference>
<dbReference type="AlphaFoldDB" id="A0A1M6D2C8"/>
<dbReference type="InterPro" id="IPR032305">
    <property type="entry name" value="GTP-bd_M"/>
</dbReference>
<gene>
    <name evidence="6" type="primary">hflX</name>
    <name evidence="10" type="ORF">SAMN02745751_00759</name>
</gene>
<reference evidence="10 11" key="1">
    <citation type="submission" date="2016-11" db="EMBL/GenBank/DDBJ databases">
        <authorList>
            <person name="Jaros S."/>
            <person name="Januszkiewicz K."/>
            <person name="Wedrychowicz H."/>
        </authorList>
    </citation>
    <scope>NUCLEOTIDE SEQUENCE [LARGE SCALE GENOMIC DNA]</scope>
    <source>
        <strain evidence="10 11">DSM 17477</strain>
    </source>
</reference>
<dbReference type="Pfam" id="PF01926">
    <property type="entry name" value="MMR_HSR1"/>
    <property type="match status" value="1"/>
</dbReference>
<organism evidence="10 11">
    <name type="scientific">Dethiosulfatibacter aminovorans DSM 17477</name>
    <dbReference type="NCBI Taxonomy" id="1121476"/>
    <lineage>
        <taxon>Bacteria</taxon>
        <taxon>Bacillati</taxon>
        <taxon>Bacillota</taxon>
        <taxon>Tissierellia</taxon>
        <taxon>Dethiosulfatibacter</taxon>
    </lineage>
</organism>
<dbReference type="PIRSF" id="PIRSF006809">
    <property type="entry name" value="GTP-binding_hflX_prd"/>
    <property type="match status" value="1"/>
</dbReference>
<dbReference type="Pfam" id="PF13167">
    <property type="entry name" value="GTP-bdg_N"/>
    <property type="match status" value="1"/>
</dbReference>
<dbReference type="InterPro" id="IPR027417">
    <property type="entry name" value="P-loop_NTPase"/>
</dbReference>
<keyword evidence="1 6" id="KW-0963">Cytoplasm</keyword>
<dbReference type="Proteomes" id="UP000184052">
    <property type="component" value="Unassembled WGS sequence"/>
</dbReference>
<dbReference type="InterPro" id="IPR006073">
    <property type="entry name" value="GTP-bd"/>
</dbReference>
<dbReference type="PANTHER" id="PTHR10229:SF0">
    <property type="entry name" value="GTP-BINDING PROTEIN 6-RELATED"/>
    <property type="match status" value="1"/>
</dbReference>
<feature type="binding site" evidence="7">
    <location>
        <begin position="200"/>
        <end position="207"/>
    </location>
    <ligand>
        <name>GTP</name>
        <dbReference type="ChEBI" id="CHEBI:37565"/>
    </ligand>
</feature>
<dbReference type="InterPro" id="IPR030394">
    <property type="entry name" value="G_HFLX_dom"/>
</dbReference>
<feature type="binding site" evidence="8">
    <location>
        <position position="234"/>
    </location>
    <ligand>
        <name>Mg(2+)</name>
        <dbReference type="ChEBI" id="CHEBI:18420"/>
    </ligand>
</feature>
<protein>
    <recommendedName>
        <fullName evidence="6">GTPase HflX</fullName>
    </recommendedName>
    <alternativeName>
        <fullName evidence="6">GTP-binding protein HflX</fullName>
    </alternativeName>
</protein>
<name>A0A1M6D2C8_9FIRM</name>
<dbReference type="GO" id="GO:0003924">
    <property type="term" value="F:GTPase activity"/>
    <property type="evidence" value="ECO:0007669"/>
    <property type="project" value="UniProtKB-UniRule"/>
</dbReference>
<dbReference type="FunFam" id="3.40.50.11060:FF:000001">
    <property type="entry name" value="GTPase HflX"/>
    <property type="match status" value="1"/>
</dbReference>
<evidence type="ECO:0000256" key="1">
    <source>
        <dbReference type="ARBA" id="ARBA00022490"/>
    </source>
</evidence>
<evidence type="ECO:0000259" key="9">
    <source>
        <dbReference type="PROSITE" id="PS51705"/>
    </source>
</evidence>
<dbReference type="Gene3D" id="3.40.50.11060">
    <property type="entry name" value="GTPase HflX, N-terminal domain"/>
    <property type="match status" value="1"/>
</dbReference>
<keyword evidence="2 8" id="KW-0479">Metal-binding</keyword>
<dbReference type="SUPFAM" id="SSF52540">
    <property type="entry name" value="P-loop containing nucleoside triphosphate hydrolases"/>
    <property type="match status" value="1"/>
</dbReference>
<evidence type="ECO:0000256" key="7">
    <source>
        <dbReference type="PIRSR" id="PIRSR006809-1"/>
    </source>
</evidence>
<evidence type="ECO:0000313" key="11">
    <source>
        <dbReference type="Proteomes" id="UP000184052"/>
    </source>
</evidence>
<dbReference type="CDD" id="cd01878">
    <property type="entry name" value="HflX"/>
    <property type="match status" value="1"/>
</dbReference>
<dbReference type="PRINTS" id="PR00326">
    <property type="entry name" value="GTP1OBG"/>
</dbReference>
<dbReference type="PROSITE" id="PS51705">
    <property type="entry name" value="G_HFLX"/>
    <property type="match status" value="1"/>
</dbReference>
<keyword evidence="5 6" id="KW-0342">GTP-binding</keyword>
<dbReference type="PANTHER" id="PTHR10229">
    <property type="entry name" value="GTP-BINDING PROTEIN HFLX"/>
    <property type="match status" value="1"/>
</dbReference>
<keyword evidence="11" id="KW-1185">Reference proteome</keyword>
<evidence type="ECO:0000256" key="4">
    <source>
        <dbReference type="ARBA" id="ARBA00022842"/>
    </source>
</evidence>
<evidence type="ECO:0000256" key="5">
    <source>
        <dbReference type="ARBA" id="ARBA00023134"/>
    </source>
</evidence>
<feature type="binding site" evidence="7">
    <location>
        <begin position="320"/>
        <end position="323"/>
    </location>
    <ligand>
        <name>GTP</name>
        <dbReference type="ChEBI" id="CHEBI:37565"/>
    </ligand>
</feature>
<keyword evidence="4 8" id="KW-0460">Magnesium</keyword>
<evidence type="ECO:0000256" key="6">
    <source>
        <dbReference type="HAMAP-Rule" id="MF_00900"/>
    </source>
</evidence>
<feature type="binding site" evidence="7">
    <location>
        <begin position="338"/>
        <end position="340"/>
    </location>
    <ligand>
        <name>GTP</name>
        <dbReference type="ChEBI" id="CHEBI:37565"/>
    </ligand>
</feature>
<feature type="domain" description="Hflx-type G" evidence="9">
    <location>
        <begin position="194"/>
        <end position="360"/>
    </location>
</feature>
<accession>A0A1M6D2C8</accession>
<dbReference type="EMBL" id="FQZL01000006">
    <property type="protein sequence ID" value="SHI67400.1"/>
    <property type="molecule type" value="Genomic_DNA"/>
</dbReference>
<comment type="subunit">
    <text evidence="6">Monomer. Associates with the 50S ribosomal subunit.</text>
</comment>
<comment type="cofactor">
    <cofactor evidence="8">
        <name>Mg(2+)</name>
        <dbReference type="ChEBI" id="CHEBI:18420"/>
    </cofactor>
</comment>
<comment type="function">
    <text evidence="6">GTPase that associates with the 50S ribosomal subunit and may have a role during protein synthesis or ribosome biogenesis.</text>
</comment>
<dbReference type="RefSeq" id="WP_245819740.1">
    <property type="nucleotide sequence ID" value="NZ_FQZL01000006.1"/>
</dbReference>
<comment type="subcellular location">
    <subcellularLocation>
        <location evidence="6">Cytoplasm</location>
    </subcellularLocation>
    <text evidence="6">May associate with membranes.</text>
</comment>
<evidence type="ECO:0000256" key="2">
    <source>
        <dbReference type="ARBA" id="ARBA00022723"/>
    </source>
</evidence>
<feature type="binding site" evidence="8">
    <location>
        <position position="207"/>
    </location>
    <ligand>
        <name>Mg(2+)</name>
        <dbReference type="ChEBI" id="CHEBI:18420"/>
    </ligand>
</feature>
<dbReference type="NCBIfam" id="TIGR03156">
    <property type="entry name" value="GTP_HflX"/>
    <property type="match status" value="1"/>
</dbReference>
<evidence type="ECO:0000313" key="10">
    <source>
        <dbReference type="EMBL" id="SHI67400.1"/>
    </source>
</evidence>
<dbReference type="STRING" id="1121476.SAMN02745751_00759"/>
<dbReference type="Gene3D" id="6.10.250.2860">
    <property type="match status" value="1"/>
</dbReference>
<dbReference type="GO" id="GO:0043022">
    <property type="term" value="F:ribosome binding"/>
    <property type="evidence" value="ECO:0007669"/>
    <property type="project" value="TreeGrafter"/>
</dbReference>
<evidence type="ECO:0000256" key="8">
    <source>
        <dbReference type="PIRSR" id="PIRSR006809-2"/>
    </source>
</evidence>
<dbReference type="GO" id="GO:0005525">
    <property type="term" value="F:GTP binding"/>
    <property type="evidence" value="ECO:0007669"/>
    <property type="project" value="UniProtKB-UniRule"/>
</dbReference>
<proteinExistence type="inferred from homology"/>
<dbReference type="InterPro" id="IPR042108">
    <property type="entry name" value="GTPase_HflX_N_sf"/>
</dbReference>
<dbReference type="InterPro" id="IPR025121">
    <property type="entry name" value="GTPase_HflX_N"/>
</dbReference>
<keyword evidence="3 6" id="KW-0547">Nucleotide-binding</keyword>
<comment type="similarity">
    <text evidence="6">Belongs to the TRAFAC class OBG-HflX-like GTPase superfamily. HflX GTPase family.</text>
</comment>
<feature type="binding site" evidence="7">
    <location>
        <begin position="254"/>
        <end position="257"/>
    </location>
    <ligand>
        <name>GTP</name>
        <dbReference type="ChEBI" id="CHEBI:37565"/>
    </ligand>
</feature>
<feature type="binding site" evidence="7">
    <location>
        <begin position="232"/>
        <end position="236"/>
    </location>
    <ligand>
        <name>GTP</name>
        <dbReference type="ChEBI" id="CHEBI:37565"/>
    </ligand>
</feature>
<sequence>MTEKSIIAGVKIKQRKQDMDYEMEELKNLVEASGGEVACSLVQELDKYNAATYFGKGKVEEIKLLAEEIGATLLVINDEVTGSQINNIEKVTDLRVIDRTMLILDIFALRAKTKESKLQVELAQLKYTTPRLKGRGIELSRLGGGIGTRGPGEKKLETDRRHIERRIYEIEKQLRKTVAVRDVNRKSRLKNNIPIVSVVGYTNAGKSTLINTLIAKYGVEKDKEVYVYNKLFATLTTENRKLVLPGKFEVIVTDTVGFVSKLPTLLVESFKSTLEEINYSDLIIHLIDITNENLQVQKSTTEEVLKEIEAADIPMLEVYNKIDDSNLDYDGKTGTYISAKSDINVDILVGKILYNLFGEEGTYELNIGYNEYEKLQIVENKTEIIEREYLESGTRVVFKTREKLYDRYFREKKNDSEF</sequence>
<dbReference type="HAMAP" id="MF_00900">
    <property type="entry name" value="GTPase_HflX"/>
    <property type="match status" value="1"/>
</dbReference>
<dbReference type="InterPro" id="IPR016496">
    <property type="entry name" value="GTPase_HflX"/>
</dbReference>
<dbReference type="Gene3D" id="3.40.50.300">
    <property type="entry name" value="P-loop containing nucleotide triphosphate hydrolases"/>
    <property type="match status" value="1"/>
</dbReference>
<dbReference type="GO" id="GO:0005737">
    <property type="term" value="C:cytoplasm"/>
    <property type="evidence" value="ECO:0007669"/>
    <property type="project" value="UniProtKB-SubCell"/>
</dbReference>
<dbReference type="GO" id="GO:0046872">
    <property type="term" value="F:metal ion binding"/>
    <property type="evidence" value="ECO:0007669"/>
    <property type="project" value="UniProtKB-KW"/>
</dbReference>